<dbReference type="Pfam" id="PF00196">
    <property type="entry name" value="GerE"/>
    <property type="match status" value="1"/>
</dbReference>
<proteinExistence type="predicted"/>
<keyword evidence="2" id="KW-0805">Transcription regulation</keyword>
<dbReference type="InterPro" id="IPR016032">
    <property type="entry name" value="Sig_transdc_resp-reg_C-effctor"/>
</dbReference>
<dbReference type="Proteomes" id="UP001185863">
    <property type="component" value="Unassembled WGS sequence"/>
</dbReference>
<keyword evidence="3" id="KW-0238">DNA-binding</keyword>
<dbReference type="GO" id="GO:0000160">
    <property type="term" value="P:phosphorelay signal transduction system"/>
    <property type="evidence" value="ECO:0007669"/>
    <property type="project" value="InterPro"/>
</dbReference>
<dbReference type="InterPro" id="IPR058245">
    <property type="entry name" value="NreC/VraR/RcsB-like_REC"/>
</dbReference>
<keyword evidence="1 5" id="KW-0597">Phosphoprotein</keyword>
<dbReference type="SUPFAM" id="SSF46894">
    <property type="entry name" value="C-terminal effector domain of the bipartite response regulators"/>
    <property type="match status" value="1"/>
</dbReference>
<evidence type="ECO:0000256" key="3">
    <source>
        <dbReference type="ARBA" id="ARBA00023125"/>
    </source>
</evidence>
<dbReference type="PROSITE" id="PS00622">
    <property type="entry name" value="HTH_LUXR_1"/>
    <property type="match status" value="1"/>
</dbReference>
<dbReference type="GO" id="GO:0003677">
    <property type="term" value="F:DNA binding"/>
    <property type="evidence" value="ECO:0007669"/>
    <property type="project" value="UniProtKB-KW"/>
</dbReference>
<dbReference type="PANTHER" id="PTHR43214">
    <property type="entry name" value="TWO-COMPONENT RESPONSE REGULATOR"/>
    <property type="match status" value="1"/>
</dbReference>
<dbReference type="Gene3D" id="3.40.50.2300">
    <property type="match status" value="1"/>
</dbReference>
<dbReference type="PRINTS" id="PR00038">
    <property type="entry name" value="HTHLUXR"/>
</dbReference>
<dbReference type="InterPro" id="IPR001789">
    <property type="entry name" value="Sig_transdc_resp-reg_receiver"/>
</dbReference>
<feature type="domain" description="HTH luxR-type" evidence="6">
    <location>
        <begin position="151"/>
        <end position="216"/>
    </location>
</feature>
<evidence type="ECO:0000313" key="9">
    <source>
        <dbReference type="Proteomes" id="UP001185863"/>
    </source>
</evidence>
<dbReference type="RefSeq" id="WP_230990003.1">
    <property type="nucleotide sequence ID" value="NZ_CP021354.1"/>
</dbReference>
<dbReference type="Pfam" id="PF00072">
    <property type="entry name" value="Response_reg"/>
    <property type="match status" value="1"/>
</dbReference>
<evidence type="ECO:0000256" key="1">
    <source>
        <dbReference type="ARBA" id="ARBA00022553"/>
    </source>
</evidence>
<evidence type="ECO:0000256" key="5">
    <source>
        <dbReference type="PROSITE-ProRule" id="PRU00169"/>
    </source>
</evidence>
<gene>
    <name evidence="8" type="ORF">R4315_23465</name>
</gene>
<sequence>MTAPEIKVLLVDDQELVRSGLRRILRRKDGFVIVAECADGSEVPDAVARHAPDVVLMDLRMKGVDGITATRELQAGDRPPPVLVLTTFDDDELLSGSLRAGAAGFLLKDSPAEELIRAVRTVAEGGACLDPAVTGRVLTTYRTAAGPTNGAGRSVDELTARELDVLALIGRGYSNSEIGRALGISGVTVKSHIGHIFVKLDLRDRAAAIVYAFDHGIVTPGHAT</sequence>
<accession>A0AAE5A8B5</accession>
<feature type="domain" description="Response regulatory" evidence="7">
    <location>
        <begin position="7"/>
        <end position="123"/>
    </location>
</feature>
<evidence type="ECO:0000313" key="8">
    <source>
        <dbReference type="EMBL" id="MDV7267487.1"/>
    </source>
</evidence>
<dbReference type="PROSITE" id="PS50043">
    <property type="entry name" value="HTH_LUXR_2"/>
    <property type="match status" value="1"/>
</dbReference>
<dbReference type="PROSITE" id="PS50110">
    <property type="entry name" value="RESPONSE_REGULATORY"/>
    <property type="match status" value="1"/>
</dbReference>
<organism evidence="8 9">
    <name type="scientific">Rhodococcus oxybenzonivorans</name>
    <dbReference type="NCBI Taxonomy" id="1990687"/>
    <lineage>
        <taxon>Bacteria</taxon>
        <taxon>Bacillati</taxon>
        <taxon>Actinomycetota</taxon>
        <taxon>Actinomycetes</taxon>
        <taxon>Mycobacteriales</taxon>
        <taxon>Nocardiaceae</taxon>
        <taxon>Rhodococcus</taxon>
    </lineage>
</organism>
<dbReference type="EMBL" id="JAWLUP010000088">
    <property type="protein sequence ID" value="MDV7267487.1"/>
    <property type="molecule type" value="Genomic_DNA"/>
</dbReference>
<dbReference type="SMART" id="SM00448">
    <property type="entry name" value="REC"/>
    <property type="match status" value="1"/>
</dbReference>
<evidence type="ECO:0000256" key="2">
    <source>
        <dbReference type="ARBA" id="ARBA00023015"/>
    </source>
</evidence>
<dbReference type="PANTHER" id="PTHR43214:SF24">
    <property type="entry name" value="TRANSCRIPTIONAL REGULATORY PROTEIN NARL-RELATED"/>
    <property type="match status" value="1"/>
</dbReference>
<comment type="caution">
    <text evidence="8">The sequence shown here is derived from an EMBL/GenBank/DDBJ whole genome shotgun (WGS) entry which is preliminary data.</text>
</comment>
<dbReference type="CDD" id="cd06170">
    <property type="entry name" value="LuxR_C_like"/>
    <property type="match status" value="1"/>
</dbReference>
<reference evidence="8" key="1">
    <citation type="submission" date="2023-10" db="EMBL/GenBank/DDBJ databases">
        <title>Development of a sustainable strategy for remediation of hydrocarbon-contaminated territories based on the waste exchange concept.</title>
        <authorList>
            <person name="Krivoruchko A."/>
        </authorList>
    </citation>
    <scope>NUCLEOTIDE SEQUENCE</scope>
    <source>
        <strain evidence="8">IEGM 68</strain>
    </source>
</reference>
<dbReference type="AlphaFoldDB" id="A0AAE5A8B5"/>
<protein>
    <submittedName>
        <fullName evidence="8">Response regulator transcription factor</fullName>
    </submittedName>
</protein>
<dbReference type="CDD" id="cd17535">
    <property type="entry name" value="REC_NarL-like"/>
    <property type="match status" value="1"/>
</dbReference>
<dbReference type="InterPro" id="IPR039420">
    <property type="entry name" value="WalR-like"/>
</dbReference>
<dbReference type="GO" id="GO:0006355">
    <property type="term" value="P:regulation of DNA-templated transcription"/>
    <property type="evidence" value="ECO:0007669"/>
    <property type="project" value="InterPro"/>
</dbReference>
<dbReference type="SMART" id="SM00421">
    <property type="entry name" value="HTH_LUXR"/>
    <property type="match status" value="1"/>
</dbReference>
<evidence type="ECO:0000259" key="7">
    <source>
        <dbReference type="PROSITE" id="PS50110"/>
    </source>
</evidence>
<name>A0AAE5A8B5_9NOCA</name>
<evidence type="ECO:0000256" key="4">
    <source>
        <dbReference type="ARBA" id="ARBA00023163"/>
    </source>
</evidence>
<keyword evidence="4" id="KW-0804">Transcription</keyword>
<dbReference type="InterPro" id="IPR000792">
    <property type="entry name" value="Tscrpt_reg_LuxR_C"/>
</dbReference>
<dbReference type="InterPro" id="IPR011006">
    <property type="entry name" value="CheY-like_superfamily"/>
</dbReference>
<evidence type="ECO:0000259" key="6">
    <source>
        <dbReference type="PROSITE" id="PS50043"/>
    </source>
</evidence>
<feature type="modified residue" description="4-aspartylphosphate" evidence="5">
    <location>
        <position position="58"/>
    </location>
</feature>
<dbReference type="SUPFAM" id="SSF52172">
    <property type="entry name" value="CheY-like"/>
    <property type="match status" value="1"/>
</dbReference>